<dbReference type="GO" id="GO:0003729">
    <property type="term" value="F:mRNA binding"/>
    <property type="evidence" value="ECO:0007669"/>
    <property type="project" value="TreeGrafter"/>
</dbReference>
<dbReference type="GO" id="GO:0006417">
    <property type="term" value="P:regulation of translation"/>
    <property type="evidence" value="ECO:0007669"/>
    <property type="project" value="TreeGrafter"/>
</dbReference>
<evidence type="ECO:0000256" key="2">
    <source>
        <dbReference type="ARBA" id="ARBA00022490"/>
    </source>
</evidence>
<protein>
    <recommendedName>
        <fullName evidence="8">RRM domain-containing protein</fullName>
    </recommendedName>
</protein>
<feature type="compositionally biased region" description="Polar residues" evidence="5">
    <location>
        <begin position="155"/>
        <end position="177"/>
    </location>
</feature>
<dbReference type="SUPFAM" id="SSF54928">
    <property type="entry name" value="RNA-binding domain, RBD"/>
    <property type="match status" value="1"/>
</dbReference>
<feature type="compositionally biased region" description="Low complexity" evidence="5">
    <location>
        <begin position="135"/>
        <end position="150"/>
    </location>
</feature>
<reference evidence="7" key="1">
    <citation type="submission" date="2020-01" db="EMBL/GenBank/DDBJ databases">
        <title>Draft genome sequence of the Termite Coptotermes fromosanus.</title>
        <authorList>
            <person name="Itakura S."/>
            <person name="Yosikawa Y."/>
            <person name="Umezawa K."/>
        </authorList>
    </citation>
    <scope>NUCLEOTIDE SEQUENCE [LARGE SCALE GENOMIC DNA]</scope>
</reference>
<dbReference type="OrthoDB" id="1875751at2759"/>
<keyword evidence="3" id="KW-0677">Repeat</keyword>
<dbReference type="EMBL" id="BLKM01000550">
    <property type="protein sequence ID" value="GFG35472.1"/>
    <property type="molecule type" value="Genomic_DNA"/>
</dbReference>
<dbReference type="InParanoid" id="A0A6L2PW76"/>
<feature type="non-terminal residue" evidence="6">
    <location>
        <position position="235"/>
    </location>
</feature>
<dbReference type="PANTHER" id="PTHR48032:SF18">
    <property type="entry name" value="RRM DOMAIN-CONTAINING PROTEIN"/>
    <property type="match status" value="1"/>
</dbReference>
<evidence type="ECO:0000256" key="5">
    <source>
        <dbReference type="SAM" id="MobiDB-lite"/>
    </source>
</evidence>
<dbReference type="Gene3D" id="3.30.70.330">
    <property type="match status" value="1"/>
</dbReference>
<accession>A0A6L2PW76</accession>
<sequence length="235" mass="25342">FGFVTFQSEDVVDKVCEIHFHEINNKMVECKKAQPKEVMLPANLAKTRAAGRGAYDFMWSLGALPDGFPAAAYAAYAAGRGYSGYPSFGLPYPTGFPGYSYLPNPTAAAAAATTPGTPTASGPERVSAYYDYTAAAHHQQQQQQQPPATARPEQAVNNSDPHATVYRTPNTATQRKQSCAPPPPRTNQHQQMMLRSEMYTSGGEDHGVKAYVTVDLANGQLTPNNNTPLLTQALS</sequence>
<dbReference type="InterPro" id="IPR012677">
    <property type="entry name" value="Nucleotide-bd_a/b_plait_sf"/>
</dbReference>
<feature type="region of interest" description="Disordered" evidence="5">
    <location>
        <begin position="135"/>
        <end position="189"/>
    </location>
</feature>
<evidence type="ECO:0000256" key="1">
    <source>
        <dbReference type="ARBA" id="ARBA00004496"/>
    </source>
</evidence>
<keyword evidence="7" id="KW-1185">Reference proteome</keyword>
<keyword evidence="4" id="KW-0694">RNA-binding</keyword>
<evidence type="ECO:0008006" key="8">
    <source>
        <dbReference type="Google" id="ProtNLM"/>
    </source>
</evidence>
<proteinExistence type="predicted"/>
<dbReference type="AlphaFoldDB" id="A0A6L2PW76"/>
<gene>
    <name evidence="6" type="ORF">Cfor_09127</name>
</gene>
<evidence type="ECO:0000256" key="4">
    <source>
        <dbReference type="ARBA" id="ARBA00022884"/>
    </source>
</evidence>
<evidence type="ECO:0000313" key="6">
    <source>
        <dbReference type="EMBL" id="GFG35472.1"/>
    </source>
</evidence>
<feature type="non-terminal residue" evidence="6">
    <location>
        <position position="1"/>
    </location>
</feature>
<comment type="caution">
    <text evidence="6">The sequence shown here is derived from an EMBL/GenBank/DDBJ whole genome shotgun (WGS) entry which is preliminary data.</text>
</comment>
<evidence type="ECO:0000313" key="7">
    <source>
        <dbReference type="Proteomes" id="UP000502823"/>
    </source>
</evidence>
<comment type="subcellular location">
    <subcellularLocation>
        <location evidence="1">Cytoplasm</location>
    </subcellularLocation>
</comment>
<dbReference type="InterPro" id="IPR035979">
    <property type="entry name" value="RBD_domain_sf"/>
</dbReference>
<dbReference type="PANTHER" id="PTHR48032">
    <property type="entry name" value="RNA-BINDING PROTEIN MUSASHI HOMOLOG RBP6"/>
    <property type="match status" value="1"/>
</dbReference>
<name>A0A6L2PW76_COPFO</name>
<organism evidence="6 7">
    <name type="scientific">Coptotermes formosanus</name>
    <name type="common">Formosan subterranean termite</name>
    <dbReference type="NCBI Taxonomy" id="36987"/>
    <lineage>
        <taxon>Eukaryota</taxon>
        <taxon>Metazoa</taxon>
        <taxon>Ecdysozoa</taxon>
        <taxon>Arthropoda</taxon>
        <taxon>Hexapoda</taxon>
        <taxon>Insecta</taxon>
        <taxon>Pterygota</taxon>
        <taxon>Neoptera</taxon>
        <taxon>Polyneoptera</taxon>
        <taxon>Dictyoptera</taxon>
        <taxon>Blattodea</taxon>
        <taxon>Blattoidea</taxon>
        <taxon>Termitoidae</taxon>
        <taxon>Rhinotermitidae</taxon>
        <taxon>Coptotermes</taxon>
    </lineage>
</organism>
<dbReference type="GO" id="GO:0005737">
    <property type="term" value="C:cytoplasm"/>
    <property type="evidence" value="ECO:0007669"/>
    <property type="project" value="UniProtKB-SubCell"/>
</dbReference>
<evidence type="ECO:0000256" key="3">
    <source>
        <dbReference type="ARBA" id="ARBA00022737"/>
    </source>
</evidence>
<dbReference type="Proteomes" id="UP000502823">
    <property type="component" value="Unassembled WGS sequence"/>
</dbReference>
<keyword evidence="2" id="KW-0963">Cytoplasm</keyword>